<accession>A0A4D4JHQ2</accession>
<feature type="region of interest" description="Disordered" evidence="1">
    <location>
        <begin position="1"/>
        <end position="22"/>
    </location>
</feature>
<evidence type="ECO:0000313" key="3">
    <source>
        <dbReference type="Proteomes" id="UP000298860"/>
    </source>
</evidence>
<dbReference type="EMBL" id="BJFL01000067">
    <property type="protein sequence ID" value="GDY33926.1"/>
    <property type="molecule type" value="Genomic_DNA"/>
</dbReference>
<evidence type="ECO:0000256" key="1">
    <source>
        <dbReference type="SAM" id="MobiDB-lite"/>
    </source>
</evidence>
<name>A0A4D4JHQ2_9PSEU</name>
<sequence>MSHPGNRSLRLPRPVSTDRSPAQRALLSCEGLRARVLAKQGLATYQSVAKRASGPRGRALLVQASPDGAYRARVNSSAGCSTR</sequence>
<protein>
    <submittedName>
        <fullName evidence="2">Uncharacterized protein</fullName>
    </submittedName>
</protein>
<dbReference type="AlphaFoldDB" id="A0A4D4JHQ2"/>
<gene>
    <name evidence="2" type="ORF">GTS_55590</name>
</gene>
<dbReference type="Proteomes" id="UP000298860">
    <property type="component" value="Unassembled WGS sequence"/>
</dbReference>
<organism evidence="2 3">
    <name type="scientific">Gandjariella thermophila</name>
    <dbReference type="NCBI Taxonomy" id="1931992"/>
    <lineage>
        <taxon>Bacteria</taxon>
        <taxon>Bacillati</taxon>
        <taxon>Actinomycetota</taxon>
        <taxon>Actinomycetes</taxon>
        <taxon>Pseudonocardiales</taxon>
        <taxon>Pseudonocardiaceae</taxon>
        <taxon>Gandjariella</taxon>
    </lineage>
</organism>
<keyword evidence="3" id="KW-1185">Reference proteome</keyword>
<evidence type="ECO:0000313" key="2">
    <source>
        <dbReference type="EMBL" id="GDY33926.1"/>
    </source>
</evidence>
<reference evidence="3" key="1">
    <citation type="submission" date="2019-04" db="EMBL/GenBank/DDBJ databases">
        <title>Draft genome sequence of Pseudonocardiaceae bacterium SL3-2-4.</title>
        <authorList>
            <person name="Ningsih F."/>
            <person name="Yokota A."/>
            <person name="Sakai Y."/>
            <person name="Nanatani K."/>
            <person name="Yabe S."/>
            <person name="Oetari A."/>
            <person name="Sjamsuridzal W."/>
        </authorList>
    </citation>
    <scope>NUCLEOTIDE SEQUENCE [LARGE SCALE GENOMIC DNA]</scope>
    <source>
        <strain evidence="3">SL3-2-4</strain>
    </source>
</reference>
<proteinExistence type="predicted"/>
<comment type="caution">
    <text evidence="2">The sequence shown here is derived from an EMBL/GenBank/DDBJ whole genome shotgun (WGS) entry which is preliminary data.</text>
</comment>